<feature type="transmembrane region" description="Helical" evidence="9">
    <location>
        <begin position="375"/>
        <end position="392"/>
    </location>
</feature>
<accession>A0A6M5YUN0</accession>
<dbReference type="KEGG" id="ftj:FTUN_4665"/>
<reference evidence="12" key="1">
    <citation type="submission" date="2020-05" db="EMBL/GenBank/DDBJ databases">
        <title>Frigoriglobus tundricola gen. nov., sp. nov., a psychrotolerant cellulolytic planctomycete of the family Gemmataceae with two divergent copies of 16S rRNA gene.</title>
        <authorList>
            <person name="Kulichevskaya I.S."/>
            <person name="Ivanova A.A."/>
            <person name="Naumoff D.G."/>
            <person name="Beletsky A.V."/>
            <person name="Rijpstra W.I.C."/>
            <person name="Sinninghe Damste J.S."/>
            <person name="Mardanov A.V."/>
            <person name="Ravin N.V."/>
            <person name="Dedysh S.N."/>
        </authorList>
    </citation>
    <scope>NUCLEOTIDE SEQUENCE [LARGE SCALE GENOMIC DNA]</scope>
    <source>
        <strain evidence="12">PL17</strain>
    </source>
</reference>
<keyword evidence="12" id="KW-1185">Reference proteome</keyword>
<feature type="transmembrane region" description="Helical" evidence="9">
    <location>
        <begin position="32"/>
        <end position="49"/>
    </location>
</feature>
<dbReference type="Pfam" id="PF13231">
    <property type="entry name" value="PMT_2"/>
    <property type="match status" value="1"/>
</dbReference>
<evidence type="ECO:0000256" key="7">
    <source>
        <dbReference type="ARBA" id="ARBA00023136"/>
    </source>
</evidence>
<feature type="transmembrane region" description="Helical" evidence="9">
    <location>
        <begin position="337"/>
        <end position="363"/>
    </location>
</feature>
<sequence length="572" mass="63155">MNTAEHRSPIAWGRFLFTGILFPGAASTDTRVRWLSLVLLLVLPGALLYPTRGFHLLEPDEGRYAQISKEMLRDGSWVVPTLQGEPYLDKPPLMYWLIALSFRAFGATPEAARLVPALCVHLTILAVYLIGRRSIGARAALWAALLLSVAPGFVSIARLLLLDGLLTLCVTTSVLCGFEAVRTGTFRARWWFAAAVASGLGFLTKGPISEVLLFVPLWAFGFLARRPTAPAPLSSGEARSAECGTRNEGPEPDGVGGLPLRAPRSTLRTFPEEGGVGSSSPAVVRWYWYLAFFGVVLAVNMPWYIAIYRREPQFLKYFFWEHNVMRFLQPFDHLQPVWYYAPILIAGLLPGTVLLGAYLWTLLRGSAADAARPSAAGGFWLLAGGWCVFFFSCSGSKLPTYVLPAYPFLCLAVGEFVARTRWNTAVPTRALVGGMAAVMLWAHHVAVPWYAKERSPVGRPELVDRFVDDPGVTVVCYPRNCDSVAFYHDRADMRNVRTKGVNQLMVDCYHRPRTVILFTHSDSLAGFRNALPPYLAIAETTTLKRKDRGSWLDKLGGSTPWGLCDVAVVVPK</sequence>
<dbReference type="PANTHER" id="PTHR33908:SF3">
    <property type="entry name" value="UNDECAPRENYL PHOSPHATE-ALPHA-4-AMINO-4-DEOXY-L-ARABINOSE ARABINOSYL TRANSFERASE"/>
    <property type="match status" value="1"/>
</dbReference>
<dbReference type="GO" id="GO:0016763">
    <property type="term" value="F:pentosyltransferase activity"/>
    <property type="evidence" value="ECO:0007669"/>
    <property type="project" value="TreeGrafter"/>
</dbReference>
<feature type="transmembrane region" description="Helical" evidence="9">
    <location>
        <begin position="430"/>
        <end position="451"/>
    </location>
</feature>
<evidence type="ECO:0000256" key="8">
    <source>
        <dbReference type="SAM" id="MobiDB-lite"/>
    </source>
</evidence>
<dbReference type="PANTHER" id="PTHR33908">
    <property type="entry name" value="MANNOSYLTRANSFERASE YKCB-RELATED"/>
    <property type="match status" value="1"/>
</dbReference>
<evidence type="ECO:0000313" key="11">
    <source>
        <dbReference type="EMBL" id="QJW97100.1"/>
    </source>
</evidence>
<dbReference type="GO" id="GO:0005886">
    <property type="term" value="C:plasma membrane"/>
    <property type="evidence" value="ECO:0007669"/>
    <property type="project" value="UniProtKB-SubCell"/>
</dbReference>
<organism evidence="11 12">
    <name type="scientific">Frigoriglobus tundricola</name>
    <dbReference type="NCBI Taxonomy" id="2774151"/>
    <lineage>
        <taxon>Bacteria</taxon>
        <taxon>Pseudomonadati</taxon>
        <taxon>Planctomycetota</taxon>
        <taxon>Planctomycetia</taxon>
        <taxon>Gemmatales</taxon>
        <taxon>Gemmataceae</taxon>
        <taxon>Frigoriglobus</taxon>
    </lineage>
</organism>
<dbReference type="EMBL" id="CP053452">
    <property type="protein sequence ID" value="QJW97100.1"/>
    <property type="molecule type" value="Genomic_DNA"/>
</dbReference>
<comment type="subcellular location">
    <subcellularLocation>
        <location evidence="1">Cell membrane</location>
        <topology evidence="1">Multi-pass membrane protein</topology>
    </subcellularLocation>
</comment>
<feature type="region of interest" description="Disordered" evidence="8">
    <location>
        <begin position="233"/>
        <end position="255"/>
    </location>
</feature>
<dbReference type="RefSeq" id="WP_171472547.1">
    <property type="nucleotide sequence ID" value="NZ_CP053452.2"/>
</dbReference>
<name>A0A6M5YUN0_9BACT</name>
<evidence type="ECO:0000256" key="6">
    <source>
        <dbReference type="ARBA" id="ARBA00022989"/>
    </source>
</evidence>
<feature type="transmembrane region" description="Helical" evidence="9">
    <location>
        <begin position="398"/>
        <end position="418"/>
    </location>
</feature>
<evidence type="ECO:0000313" key="12">
    <source>
        <dbReference type="Proteomes" id="UP000503447"/>
    </source>
</evidence>
<keyword evidence="5 9" id="KW-0812">Transmembrane</keyword>
<feature type="domain" description="Glycosyltransferase RgtA/B/C/D-like" evidence="10">
    <location>
        <begin position="89"/>
        <end position="219"/>
    </location>
</feature>
<keyword evidence="6 9" id="KW-1133">Transmembrane helix</keyword>
<proteinExistence type="predicted"/>
<protein>
    <submittedName>
        <fullName evidence="11">GT83 family glycosyltransferase</fullName>
    </submittedName>
</protein>
<dbReference type="AlphaFoldDB" id="A0A6M5YUN0"/>
<evidence type="ECO:0000256" key="1">
    <source>
        <dbReference type="ARBA" id="ARBA00004651"/>
    </source>
</evidence>
<evidence type="ECO:0000256" key="4">
    <source>
        <dbReference type="ARBA" id="ARBA00022679"/>
    </source>
</evidence>
<feature type="transmembrane region" description="Helical" evidence="9">
    <location>
        <begin position="111"/>
        <end position="130"/>
    </location>
</feature>
<feature type="transmembrane region" description="Helical" evidence="9">
    <location>
        <begin position="137"/>
        <end position="154"/>
    </location>
</feature>
<gene>
    <name evidence="11" type="ORF">FTUN_4665</name>
</gene>
<evidence type="ECO:0000256" key="2">
    <source>
        <dbReference type="ARBA" id="ARBA00022475"/>
    </source>
</evidence>
<evidence type="ECO:0000256" key="9">
    <source>
        <dbReference type="SAM" id="Phobius"/>
    </source>
</evidence>
<evidence type="ECO:0000259" key="10">
    <source>
        <dbReference type="Pfam" id="PF13231"/>
    </source>
</evidence>
<evidence type="ECO:0000256" key="5">
    <source>
        <dbReference type="ARBA" id="ARBA00022692"/>
    </source>
</evidence>
<keyword evidence="2" id="KW-1003">Cell membrane</keyword>
<dbReference type="GO" id="GO:0010041">
    <property type="term" value="P:response to iron(III) ion"/>
    <property type="evidence" value="ECO:0007669"/>
    <property type="project" value="TreeGrafter"/>
</dbReference>
<keyword evidence="4 11" id="KW-0808">Transferase</keyword>
<keyword evidence="3" id="KW-0328">Glycosyltransferase</keyword>
<feature type="transmembrane region" description="Helical" evidence="9">
    <location>
        <begin position="286"/>
        <end position="307"/>
    </location>
</feature>
<dbReference type="Proteomes" id="UP000503447">
    <property type="component" value="Chromosome"/>
</dbReference>
<keyword evidence="7 9" id="KW-0472">Membrane</keyword>
<dbReference type="InterPro" id="IPR038731">
    <property type="entry name" value="RgtA/B/C-like"/>
</dbReference>
<dbReference type="InterPro" id="IPR050297">
    <property type="entry name" value="LipidA_mod_glycosyltrf_83"/>
</dbReference>
<evidence type="ECO:0000256" key="3">
    <source>
        <dbReference type="ARBA" id="ARBA00022676"/>
    </source>
</evidence>
<dbReference type="GO" id="GO:0009103">
    <property type="term" value="P:lipopolysaccharide biosynthetic process"/>
    <property type="evidence" value="ECO:0007669"/>
    <property type="project" value="UniProtKB-ARBA"/>
</dbReference>